<proteinExistence type="predicted"/>
<keyword evidence="2" id="KW-1185">Reference proteome</keyword>
<dbReference type="Gramene" id="Solyc02g030660.2.1">
    <property type="protein sequence ID" value="Solyc02g030660.2.1.1"/>
    <property type="gene ID" value="Solyc02g030660.2"/>
</dbReference>
<protein>
    <submittedName>
        <fullName evidence="1">Uncharacterized protein</fullName>
    </submittedName>
</protein>
<dbReference type="AlphaFoldDB" id="A0A3Q7EWJ5"/>
<evidence type="ECO:0000313" key="1">
    <source>
        <dbReference type="EnsemblPlants" id="Solyc02g030660.2.1.1"/>
    </source>
</evidence>
<reference evidence="1" key="2">
    <citation type="submission" date="2019-01" db="UniProtKB">
        <authorList>
            <consortium name="EnsemblPlants"/>
        </authorList>
    </citation>
    <scope>IDENTIFICATION</scope>
    <source>
        <strain evidence="1">cv. Heinz 1706</strain>
    </source>
</reference>
<accession>A0A3Q7EWJ5</accession>
<dbReference type="PaxDb" id="4081-Solyc02g030660.1.1"/>
<name>A0A3Q7EWJ5_SOLLC</name>
<sequence length="36" mass="4272">VFNVNSTTMFDKLSWSQKISMTSTNYLQIFSLRKRV</sequence>
<dbReference type="Proteomes" id="UP000004994">
    <property type="component" value="Chromosome 2"/>
</dbReference>
<dbReference type="InParanoid" id="A0A3Q7EWJ5"/>
<organism evidence="1">
    <name type="scientific">Solanum lycopersicum</name>
    <name type="common">Tomato</name>
    <name type="synonym">Lycopersicon esculentum</name>
    <dbReference type="NCBI Taxonomy" id="4081"/>
    <lineage>
        <taxon>Eukaryota</taxon>
        <taxon>Viridiplantae</taxon>
        <taxon>Streptophyta</taxon>
        <taxon>Embryophyta</taxon>
        <taxon>Tracheophyta</taxon>
        <taxon>Spermatophyta</taxon>
        <taxon>Magnoliopsida</taxon>
        <taxon>eudicotyledons</taxon>
        <taxon>Gunneridae</taxon>
        <taxon>Pentapetalae</taxon>
        <taxon>asterids</taxon>
        <taxon>lamiids</taxon>
        <taxon>Solanales</taxon>
        <taxon>Solanaceae</taxon>
        <taxon>Solanoideae</taxon>
        <taxon>Solaneae</taxon>
        <taxon>Solanum</taxon>
        <taxon>Solanum subgen. Lycopersicon</taxon>
    </lineage>
</organism>
<dbReference type="EnsemblPlants" id="Solyc02g030660.2.1">
    <property type="protein sequence ID" value="Solyc02g030660.2.1.1"/>
    <property type="gene ID" value="Solyc02g030660.2"/>
</dbReference>
<evidence type="ECO:0000313" key="2">
    <source>
        <dbReference type="Proteomes" id="UP000004994"/>
    </source>
</evidence>
<reference evidence="1" key="1">
    <citation type="journal article" date="2012" name="Nature">
        <title>The tomato genome sequence provides insights into fleshy fruit evolution.</title>
        <authorList>
            <consortium name="Tomato Genome Consortium"/>
        </authorList>
    </citation>
    <scope>NUCLEOTIDE SEQUENCE [LARGE SCALE GENOMIC DNA]</scope>
    <source>
        <strain evidence="1">cv. Heinz 1706</strain>
    </source>
</reference>